<dbReference type="PANTHER" id="PTHR34351:SF1">
    <property type="entry name" value="SLR1927 PROTEIN"/>
    <property type="match status" value="1"/>
</dbReference>
<name>A0A6J6F4B1_9ZZZZ</name>
<dbReference type="EMBL" id="CAEZTS010000071">
    <property type="protein sequence ID" value="CAB4579648.1"/>
    <property type="molecule type" value="Genomic_DNA"/>
</dbReference>
<proteinExistence type="predicted"/>
<feature type="domain" description="DUF58" evidence="1">
    <location>
        <begin position="193"/>
        <end position="255"/>
    </location>
</feature>
<dbReference type="Pfam" id="PF01882">
    <property type="entry name" value="DUF58"/>
    <property type="match status" value="1"/>
</dbReference>
<sequence>MPTRAARTSLVLGALALVAARLFGLSELFVLGTGMAIAPLISMVLVRRPLPIPDVDCTTMPRQPREGDRLRIELGIDASRRTPPYDMKQFVDGRIVAGTRVPPLTAGAHRTLTIDLEARERGEMVIGPTSFTYVDPLTLARRIVPVDGFQSILIHPDRVPTIAPSLRNAEGRLIDALRQARGRAPTERDFRGVRGYQRGDDIRRVNWKASAKRDSLLVNEYDPDSDVVLQVIVDTHRDRHRDDTFEVAMRVAASLIDCSPDADTRVVLCVGDSVTRIDAASVGLDLLASAGTDPHPTFSAPDSPDPTAVLARIVVTGRVDADLRASLESVTPTNGAAVVVACDSVDTALPRDWMSMMCPTLGDFARRWPDFVRPSGRGF</sequence>
<organism evidence="2">
    <name type="scientific">freshwater metagenome</name>
    <dbReference type="NCBI Taxonomy" id="449393"/>
    <lineage>
        <taxon>unclassified sequences</taxon>
        <taxon>metagenomes</taxon>
        <taxon>ecological metagenomes</taxon>
    </lineage>
</organism>
<evidence type="ECO:0000313" key="2">
    <source>
        <dbReference type="EMBL" id="CAB4579648.1"/>
    </source>
</evidence>
<dbReference type="PANTHER" id="PTHR34351">
    <property type="entry name" value="SLR1927 PROTEIN-RELATED"/>
    <property type="match status" value="1"/>
</dbReference>
<protein>
    <submittedName>
        <fullName evidence="2">Unannotated protein</fullName>
    </submittedName>
</protein>
<gene>
    <name evidence="2" type="ORF">UFOPK1722_00929</name>
</gene>
<dbReference type="InterPro" id="IPR002881">
    <property type="entry name" value="DUF58"/>
</dbReference>
<accession>A0A6J6F4B1</accession>
<evidence type="ECO:0000259" key="1">
    <source>
        <dbReference type="Pfam" id="PF01882"/>
    </source>
</evidence>
<reference evidence="2" key="1">
    <citation type="submission" date="2020-05" db="EMBL/GenBank/DDBJ databases">
        <authorList>
            <person name="Chiriac C."/>
            <person name="Salcher M."/>
            <person name="Ghai R."/>
            <person name="Kavagutti S V."/>
        </authorList>
    </citation>
    <scope>NUCLEOTIDE SEQUENCE</scope>
</reference>
<dbReference type="AlphaFoldDB" id="A0A6J6F4B1"/>